<evidence type="ECO:0000313" key="1">
    <source>
        <dbReference type="EMBL" id="MPC21715.1"/>
    </source>
</evidence>
<reference evidence="1 2" key="1">
    <citation type="submission" date="2019-05" db="EMBL/GenBank/DDBJ databases">
        <title>Another draft genome of Portunus trituberculatus and its Hox gene families provides insights of decapod evolution.</title>
        <authorList>
            <person name="Jeong J.-H."/>
            <person name="Song I."/>
            <person name="Kim S."/>
            <person name="Choi T."/>
            <person name="Kim D."/>
            <person name="Ryu S."/>
            <person name="Kim W."/>
        </authorList>
    </citation>
    <scope>NUCLEOTIDE SEQUENCE [LARGE SCALE GENOMIC DNA]</scope>
    <source>
        <tissue evidence="1">Muscle</tissue>
    </source>
</reference>
<proteinExistence type="predicted"/>
<sequence>MIVFQVIAAADKNKAQSSIAHSVTMNPLAPAVSPLALIVARRQVKSLLLTDSSVTDARQDKVMRAGCEATSTLGGDWGSMDSCTSISSQGVSIMPSSLVTCACVATTMLLRCCTGCVVLLCSRTVFIFFENGTNYIDNFAPFGQCSCCKNVLWIMVTDSNLGVTLPDLGTVSGIACCLLHRVACNGPVCHQVSPLVLHHHNIDILHAVVLQCLQVTPNLAVNGNGPGVVMHAGGWRAVAQTASQLKAAVRVCVRSVQHM</sequence>
<accession>A0A5B7DKN9</accession>
<dbReference type="AlphaFoldDB" id="A0A5B7DKN9"/>
<dbReference type="EMBL" id="VSRR010001007">
    <property type="protein sequence ID" value="MPC21715.1"/>
    <property type="molecule type" value="Genomic_DNA"/>
</dbReference>
<comment type="caution">
    <text evidence="1">The sequence shown here is derived from an EMBL/GenBank/DDBJ whole genome shotgun (WGS) entry which is preliminary data.</text>
</comment>
<protein>
    <submittedName>
        <fullName evidence="1">Uncharacterized protein</fullName>
    </submittedName>
</protein>
<gene>
    <name evidence="1" type="ORF">E2C01_014709</name>
</gene>
<organism evidence="1 2">
    <name type="scientific">Portunus trituberculatus</name>
    <name type="common">Swimming crab</name>
    <name type="synonym">Neptunus trituberculatus</name>
    <dbReference type="NCBI Taxonomy" id="210409"/>
    <lineage>
        <taxon>Eukaryota</taxon>
        <taxon>Metazoa</taxon>
        <taxon>Ecdysozoa</taxon>
        <taxon>Arthropoda</taxon>
        <taxon>Crustacea</taxon>
        <taxon>Multicrustacea</taxon>
        <taxon>Malacostraca</taxon>
        <taxon>Eumalacostraca</taxon>
        <taxon>Eucarida</taxon>
        <taxon>Decapoda</taxon>
        <taxon>Pleocyemata</taxon>
        <taxon>Brachyura</taxon>
        <taxon>Eubrachyura</taxon>
        <taxon>Portunoidea</taxon>
        <taxon>Portunidae</taxon>
        <taxon>Portuninae</taxon>
        <taxon>Portunus</taxon>
    </lineage>
</organism>
<evidence type="ECO:0000313" key="2">
    <source>
        <dbReference type="Proteomes" id="UP000324222"/>
    </source>
</evidence>
<dbReference type="Proteomes" id="UP000324222">
    <property type="component" value="Unassembled WGS sequence"/>
</dbReference>
<name>A0A5B7DKN9_PORTR</name>
<keyword evidence="2" id="KW-1185">Reference proteome</keyword>